<reference evidence="8 9" key="1">
    <citation type="journal article" date="2015" name="Nature">
        <title>rRNA introns, odd ribosomes, and small enigmatic genomes across a large radiation of phyla.</title>
        <authorList>
            <person name="Brown C.T."/>
            <person name="Hug L.A."/>
            <person name="Thomas B.C."/>
            <person name="Sharon I."/>
            <person name="Castelle C.J."/>
            <person name="Singh A."/>
            <person name="Wilkins M.J."/>
            <person name="Williams K.H."/>
            <person name="Banfield J.F."/>
        </authorList>
    </citation>
    <scope>NUCLEOTIDE SEQUENCE [LARGE SCALE GENOMIC DNA]</scope>
</reference>
<dbReference type="Proteomes" id="UP000033996">
    <property type="component" value="Unassembled WGS sequence"/>
</dbReference>
<organism evidence="8 9">
    <name type="scientific">Candidatus Yanofskybacteria bacterium GW2011_GWD1_39_16</name>
    <dbReference type="NCBI Taxonomy" id="1619030"/>
    <lineage>
        <taxon>Bacteria</taxon>
        <taxon>Candidatus Yanofskyibacteriota</taxon>
    </lineage>
</organism>
<dbReference type="GO" id="GO:0016491">
    <property type="term" value="F:oxidoreductase activity"/>
    <property type="evidence" value="ECO:0007669"/>
    <property type="project" value="UniProtKB-KW"/>
</dbReference>
<accession>A0A837HZU3</accession>
<evidence type="ECO:0000256" key="1">
    <source>
        <dbReference type="ARBA" id="ARBA00005791"/>
    </source>
</evidence>
<dbReference type="SUPFAM" id="SSF52833">
    <property type="entry name" value="Thioredoxin-like"/>
    <property type="match status" value="1"/>
</dbReference>
<dbReference type="InterPro" id="IPR036249">
    <property type="entry name" value="Thioredoxin-like_sf"/>
</dbReference>
<dbReference type="InterPro" id="IPR013766">
    <property type="entry name" value="Thioredoxin_domain"/>
</dbReference>
<sequence length="264" mass="29033">MDNIEPILASYENKNNSAPKFEMPRFSKDAWLIAIATLIGAVLVCLTILWVNAGTPSLFKVTKNDKPKTSDAPQVINSAILMDDDAVLGDKNAPITMVEFSDFQCPFCRTFWSATLSQIKKEYIDTGKVKFIYRDFPLSFHPAAEPSAEATECAADQNKYWEMSDIIFAEQAKRGEGTIQYTITDIKKWASQIGLDMIKFNSCLDSGKYKSEVEKDAKAGASFGVSGTPTTFINGQMMVDGNGNSIGASPFAVFKKIIDAELAK</sequence>
<comment type="similarity">
    <text evidence="1">Belongs to the thioredoxin family. DsbA subfamily.</text>
</comment>
<dbReference type="PANTHER" id="PTHR13887">
    <property type="entry name" value="GLUTATHIONE S-TRANSFERASE KAPPA"/>
    <property type="match status" value="1"/>
</dbReference>
<keyword evidence="4" id="KW-1015">Disulfide bond</keyword>
<dbReference type="PROSITE" id="PS51352">
    <property type="entry name" value="THIOREDOXIN_2"/>
    <property type="match status" value="1"/>
</dbReference>
<evidence type="ECO:0000256" key="3">
    <source>
        <dbReference type="ARBA" id="ARBA00023002"/>
    </source>
</evidence>
<evidence type="ECO:0000259" key="7">
    <source>
        <dbReference type="PROSITE" id="PS51352"/>
    </source>
</evidence>
<comment type="caution">
    <text evidence="8">The sequence shown here is derived from an EMBL/GenBank/DDBJ whole genome shotgun (WGS) entry which is preliminary data.</text>
</comment>
<dbReference type="EMBL" id="LBWL01000014">
    <property type="protein sequence ID" value="KKR08394.1"/>
    <property type="molecule type" value="Genomic_DNA"/>
</dbReference>
<dbReference type="PANTHER" id="PTHR13887:SF14">
    <property type="entry name" value="DISULFIDE BOND FORMATION PROTEIN D"/>
    <property type="match status" value="1"/>
</dbReference>
<name>A0A837HZU3_9BACT</name>
<keyword evidence="6" id="KW-0812">Transmembrane</keyword>
<feature type="transmembrane region" description="Helical" evidence="6">
    <location>
        <begin position="30"/>
        <end position="51"/>
    </location>
</feature>
<evidence type="ECO:0000256" key="6">
    <source>
        <dbReference type="SAM" id="Phobius"/>
    </source>
</evidence>
<keyword evidence="3" id="KW-0560">Oxidoreductase</keyword>
<evidence type="ECO:0000256" key="5">
    <source>
        <dbReference type="ARBA" id="ARBA00023284"/>
    </source>
</evidence>
<proteinExistence type="inferred from homology"/>
<feature type="domain" description="Thioredoxin" evidence="7">
    <location>
        <begin position="66"/>
        <end position="263"/>
    </location>
</feature>
<keyword evidence="2" id="KW-0732">Signal</keyword>
<dbReference type="Gene3D" id="3.40.30.10">
    <property type="entry name" value="Glutaredoxin"/>
    <property type="match status" value="1"/>
</dbReference>
<dbReference type="AlphaFoldDB" id="A0A837HZU3"/>
<protein>
    <submittedName>
        <fullName evidence="8">DSBA oxidoreductase</fullName>
    </submittedName>
</protein>
<keyword evidence="5" id="KW-0676">Redox-active center</keyword>
<evidence type="ECO:0000313" key="8">
    <source>
        <dbReference type="EMBL" id="KKR08394.1"/>
    </source>
</evidence>
<evidence type="ECO:0000313" key="9">
    <source>
        <dbReference type="Proteomes" id="UP000033996"/>
    </source>
</evidence>
<evidence type="ECO:0000256" key="2">
    <source>
        <dbReference type="ARBA" id="ARBA00022729"/>
    </source>
</evidence>
<dbReference type="InterPro" id="IPR012336">
    <property type="entry name" value="Thioredoxin-like_fold"/>
</dbReference>
<keyword evidence="6" id="KW-0472">Membrane</keyword>
<gene>
    <name evidence="8" type="ORF">UT35_C0014G0009</name>
</gene>
<dbReference type="Pfam" id="PF13462">
    <property type="entry name" value="Thioredoxin_4"/>
    <property type="match status" value="1"/>
</dbReference>
<evidence type="ECO:0000256" key="4">
    <source>
        <dbReference type="ARBA" id="ARBA00023157"/>
    </source>
</evidence>
<keyword evidence="6" id="KW-1133">Transmembrane helix</keyword>